<feature type="transmembrane region" description="Helical" evidence="2">
    <location>
        <begin position="57"/>
        <end position="78"/>
    </location>
</feature>
<dbReference type="Gene3D" id="2.40.50.1020">
    <property type="entry name" value="LytTr DNA-binding domain"/>
    <property type="match status" value="1"/>
</dbReference>
<organism evidence="4 5">
    <name type="scientific">Sagittula marina</name>
    <dbReference type="NCBI Taxonomy" id="943940"/>
    <lineage>
        <taxon>Bacteria</taxon>
        <taxon>Pseudomonadati</taxon>
        <taxon>Pseudomonadota</taxon>
        <taxon>Alphaproteobacteria</taxon>
        <taxon>Rhodobacterales</taxon>
        <taxon>Roseobacteraceae</taxon>
        <taxon>Sagittula</taxon>
    </lineage>
</organism>
<dbReference type="AlphaFoldDB" id="A0A7W6GTE8"/>
<feature type="transmembrane region" description="Helical" evidence="2">
    <location>
        <begin position="146"/>
        <end position="169"/>
    </location>
</feature>
<dbReference type="Pfam" id="PF04397">
    <property type="entry name" value="LytTR"/>
    <property type="match status" value="1"/>
</dbReference>
<feature type="domain" description="HTH LytTR-type" evidence="3">
    <location>
        <begin position="210"/>
        <end position="294"/>
    </location>
</feature>
<feature type="transmembrane region" description="Helical" evidence="2">
    <location>
        <begin position="115"/>
        <end position="134"/>
    </location>
</feature>
<dbReference type="SMART" id="SM00850">
    <property type="entry name" value="LytTR"/>
    <property type="match status" value="1"/>
</dbReference>
<dbReference type="InterPro" id="IPR007492">
    <property type="entry name" value="LytTR_DNA-bd_dom"/>
</dbReference>
<feature type="region of interest" description="Disordered" evidence="1">
    <location>
        <begin position="1"/>
        <end position="21"/>
    </location>
</feature>
<evidence type="ECO:0000313" key="4">
    <source>
        <dbReference type="EMBL" id="MBB3985129.1"/>
    </source>
</evidence>
<keyword evidence="5" id="KW-1185">Reference proteome</keyword>
<comment type="caution">
    <text evidence="4">The sequence shown here is derived from an EMBL/GenBank/DDBJ whole genome shotgun (WGS) entry which is preliminary data.</text>
</comment>
<keyword evidence="2" id="KW-0472">Membrane</keyword>
<dbReference type="PROSITE" id="PS50930">
    <property type="entry name" value="HTH_LYTTR"/>
    <property type="match status" value="1"/>
</dbReference>
<evidence type="ECO:0000256" key="2">
    <source>
        <dbReference type="SAM" id="Phobius"/>
    </source>
</evidence>
<dbReference type="GO" id="GO:0003677">
    <property type="term" value="F:DNA binding"/>
    <property type="evidence" value="ECO:0007669"/>
    <property type="project" value="InterPro"/>
</dbReference>
<dbReference type="EMBL" id="JACIEJ010000003">
    <property type="protein sequence ID" value="MBB3985129.1"/>
    <property type="molecule type" value="Genomic_DNA"/>
</dbReference>
<evidence type="ECO:0000313" key="5">
    <source>
        <dbReference type="Proteomes" id="UP000541426"/>
    </source>
</evidence>
<feature type="transmembrane region" description="Helical" evidence="2">
    <location>
        <begin position="84"/>
        <end position="108"/>
    </location>
</feature>
<evidence type="ECO:0000256" key="1">
    <source>
        <dbReference type="SAM" id="MobiDB-lite"/>
    </source>
</evidence>
<keyword evidence="2" id="KW-1133">Transmembrane helix</keyword>
<dbReference type="RefSeq" id="WP_344717108.1">
    <property type="nucleotide sequence ID" value="NZ_BAABBZ010000059.1"/>
</dbReference>
<keyword evidence="2" id="KW-0812">Transmembrane</keyword>
<protein>
    <recommendedName>
        <fullName evidence="3">HTH LytTR-type domain-containing protein</fullName>
    </recommendedName>
</protein>
<sequence>MFIEQTGAAPDGSNRPEENAVPTNSTFPVVFIDVFGTRHSLDPIEFALKLVDRRTQIYLCFVLAILVFADPPGLIGQLTPPAFAIVWITFFGTFILTHISLLFGLAWVQRRTGTFAVFNPLMSIAIMAPTLTLSEALVHVVTDGDLSIISVQQVIVYLIVTEIFLTLYLRYIHEAAPKPSPVPEAPEPEAPHRQILIGSEPVPLAGVCHIQAREHHVQVVMHGETMTHRVRLSDIVAQTDPEDGIQPHRSWWVAVHAAQALEKEGAKHVLRLSDGTRVPVARSRVDSVRDWLAAHA</sequence>
<proteinExistence type="predicted"/>
<dbReference type="Proteomes" id="UP000541426">
    <property type="component" value="Unassembled WGS sequence"/>
</dbReference>
<accession>A0A7W6GTE8</accession>
<gene>
    <name evidence="4" type="ORF">GGQ68_001458</name>
</gene>
<evidence type="ECO:0000259" key="3">
    <source>
        <dbReference type="PROSITE" id="PS50930"/>
    </source>
</evidence>
<name>A0A7W6GTE8_9RHOB</name>
<reference evidence="4 5" key="1">
    <citation type="submission" date="2020-08" db="EMBL/GenBank/DDBJ databases">
        <title>Genomic Encyclopedia of Type Strains, Phase IV (KMG-IV): sequencing the most valuable type-strain genomes for metagenomic binning, comparative biology and taxonomic classification.</title>
        <authorList>
            <person name="Goeker M."/>
        </authorList>
    </citation>
    <scope>NUCLEOTIDE SEQUENCE [LARGE SCALE GENOMIC DNA]</scope>
    <source>
        <strain evidence="4 5">DSM 102235</strain>
    </source>
</reference>